<dbReference type="OrthoDB" id="424823at2759"/>
<organism evidence="2 3">
    <name type="scientific">Acanthosepion pharaonis</name>
    <name type="common">Pharaoh cuttlefish</name>
    <name type="synonym">Sepia pharaonis</name>
    <dbReference type="NCBI Taxonomy" id="158019"/>
    <lineage>
        <taxon>Eukaryota</taxon>
        <taxon>Metazoa</taxon>
        <taxon>Spiralia</taxon>
        <taxon>Lophotrochozoa</taxon>
        <taxon>Mollusca</taxon>
        <taxon>Cephalopoda</taxon>
        <taxon>Coleoidea</taxon>
        <taxon>Decapodiformes</taxon>
        <taxon>Sepiida</taxon>
        <taxon>Sepiina</taxon>
        <taxon>Sepiidae</taxon>
        <taxon>Acanthosepion</taxon>
    </lineage>
</organism>
<protein>
    <submittedName>
        <fullName evidence="2">OLA1</fullName>
    </submittedName>
</protein>
<dbReference type="Gene3D" id="1.10.150.300">
    <property type="entry name" value="TGS-like domain"/>
    <property type="match status" value="2"/>
</dbReference>
<proteinExistence type="predicted"/>
<dbReference type="Proteomes" id="UP000597762">
    <property type="component" value="Unassembled WGS sequence"/>
</dbReference>
<dbReference type="Gene3D" id="3.10.20.30">
    <property type="match status" value="2"/>
</dbReference>
<evidence type="ECO:0000259" key="1">
    <source>
        <dbReference type="Pfam" id="PF01926"/>
    </source>
</evidence>
<dbReference type="InterPro" id="IPR006073">
    <property type="entry name" value="GTP-bd"/>
</dbReference>
<dbReference type="GO" id="GO:0005525">
    <property type="term" value="F:GTP binding"/>
    <property type="evidence" value="ECO:0007669"/>
    <property type="project" value="InterPro"/>
</dbReference>
<reference evidence="2" key="1">
    <citation type="submission" date="2021-01" db="EMBL/GenBank/DDBJ databases">
        <authorList>
            <person name="Li R."/>
            <person name="Bekaert M."/>
        </authorList>
    </citation>
    <scope>NUCLEOTIDE SEQUENCE</scope>
    <source>
        <strain evidence="2">Farmed</strain>
    </source>
</reference>
<dbReference type="PRINTS" id="PR00326">
    <property type="entry name" value="GTP1OBG"/>
</dbReference>
<dbReference type="InterPro" id="IPR023192">
    <property type="entry name" value="TGS-like_dom_sf"/>
</dbReference>
<name>A0A812AQ62_ACAPH</name>
<dbReference type="PANTHER" id="PTHR23305:SF11">
    <property type="entry name" value="OBG-LIKE ATPASE 1"/>
    <property type="match status" value="1"/>
</dbReference>
<sequence>MKGGKAFYFRRWVNDLFCLAILVKRVYKSRMPPKKKEEVQLPALIGRVGTNLKIGIVGLPNVGKSTFFNILTKSQAAAENFPFCTIDPNERVFDDEEIVHVEGEVDPVRDLNIIHDELRYKDIEYLKKQTEGLERSVNRGGDKKKKPEYIDILNMHLFLTAKPVIYLVNLSEKDFIRKKNKCAMDKIIVQGYKALQLLYFFTTGKDEVKAWTIQAAGKYKQKGRDYIVDDGDIILFKFNAVNIFTLSIYLSHKCNWLGDAVRPRERSSVSIRQIPVPIWCLCAAAAIRVKIVVRMRHVRPVGVVSLWRFVFREDDRKRDCHFSLFHKSLFDVHRLTVKTKMIEKLILKVLFANDCALMTCMESAFQLIVNKITEAAYLFGLIISLGKTEVLFQPSPPTTEPSISIERTELKTGEI</sequence>
<comment type="caution">
    <text evidence="2">The sequence shown here is derived from an EMBL/GenBank/DDBJ whole genome shotgun (WGS) entry which is preliminary data.</text>
</comment>
<dbReference type="PANTHER" id="PTHR23305">
    <property type="entry name" value="OBG GTPASE FAMILY"/>
    <property type="match status" value="1"/>
</dbReference>
<dbReference type="SUPFAM" id="SSF52540">
    <property type="entry name" value="P-loop containing nucleoside triphosphate hydrolases"/>
    <property type="match status" value="1"/>
</dbReference>
<evidence type="ECO:0000313" key="3">
    <source>
        <dbReference type="Proteomes" id="UP000597762"/>
    </source>
</evidence>
<dbReference type="InterPro" id="IPR027417">
    <property type="entry name" value="P-loop_NTPase"/>
</dbReference>
<dbReference type="InterPro" id="IPR012675">
    <property type="entry name" value="Beta-grasp_dom_sf"/>
</dbReference>
<dbReference type="Pfam" id="PF01926">
    <property type="entry name" value="MMR_HSR1"/>
    <property type="match status" value="1"/>
</dbReference>
<dbReference type="GO" id="GO:0016887">
    <property type="term" value="F:ATP hydrolysis activity"/>
    <property type="evidence" value="ECO:0007669"/>
    <property type="project" value="TreeGrafter"/>
</dbReference>
<dbReference type="AlphaFoldDB" id="A0A812AQ62"/>
<gene>
    <name evidence="2" type="ORF">SPHA_3188</name>
</gene>
<accession>A0A812AQ62</accession>
<dbReference type="GO" id="GO:0005737">
    <property type="term" value="C:cytoplasm"/>
    <property type="evidence" value="ECO:0007669"/>
    <property type="project" value="TreeGrafter"/>
</dbReference>
<dbReference type="EMBL" id="CAHIKZ030000093">
    <property type="protein sequence ID" value="CAE1151629.1"/>
    <property type="molecule type" value="Genomic_DNA"/>
</dbReference>
<keyword evidence="3" id="KW-1185">Reference proteome</keyword>
<feature type="domain" description="G" evidence="1">
    <location>
        <begin position="53"/>
        <end position="98"/>
    </location>
</feature>
<dbReference type="Gene3D" id="3.40.50.300">
    <property type="entry name" value="P-loop containing nucleotide triphosphate hydrolases"/>
    <property type="match status" value="3"/>
</dbReference>
<evidence type="ECO:0000313" key="2">
    <source>
        <dbReference type="EMBL" id="CAE1151629.1"/>
    </source>
</evidence>